<dbReference type="RefSeq" id="WP_124710995.1">
    <property type="nucleotide sequence ID" value="NZ_CP033972.1"/>
</dbReference>
<dbReference type="KEGG" id="gom:D7316_05478"/>
<reference evidence="1 2" key="1">
    <citation type="submission" date="2018-11" db="EMBL/GenBank/DDBJ databases">
        <title>Gordonia insulae sp. nov., isolated from an island soil.</title>
        <authorList>
            <person name="Kim Y.S."/>
            <person name="Kim S.B."/>
        </authorList>
    </citation>
    <scope>NUCLEOTIDE SEQUENCE [LARGE SCALE GENOMIC DNA]</scope>
    <source>
        <strain evidence="1 2">MMS17-SY073</strain>
    </source>
</reference>
<accession>A0A3G8JVN0</accession>
<dbReference type="OrthoDB" id="4556093at2"/>
<evidence type="ECO:0000313" key="2">
    <source>
        <dbReference type="Proteomes" id="UP000271469"/>
    </source>
</evidence>
<dbReference type="Proteomes" id="UP000271469">
    <property type="component" value="Chromosome"/>
</dbReference>
<proteinExistence type="predicted"/>
<dbReference type="AlphaFoldDB" id="A0A3G8JVN0"/>
<name>A0A3G8JVN0_9ACTN</name>
<keyword evidence="2" id="KW-1185">Reference proteome</keyword>
<protein>
    <submittedName>
        <fullName evidence="1">Uncharacterized protein</fullName>
    </submittedName>
</protein>
<sequence>MAVTAKMYSKGFEAVFNKEVDLDTDTIKVMLCTSSYTPNQSTHKYKSSVTNEASGTGYTAGGATLTSKTVGTSSLTFTFDAADVTWSSSTITARYAVFYVSTGSDATSTLLCYWDFGQDEVSSSGNFTLTISGSGIFTITAS</sequence>
<dbReference type="EMBL" id="CP033972">
    <property type="protein sequence ID" value="AZG48855.1"/>
    <property type="molecule type" value="Genomic_DNA"/>
</dbReference>
<evidence type="ECO:0000313" key="1">
    <source>
        <dbReference type="EMBL" id="AZG48855.1"/>
    </source>
</evidence>
<gene>
    <name evidence="1" type="ORF">D7316_05478</name>
</gene>
<organism evidence="1 2">
    <name type="scientific">Gordonia insulae</name>
    <dbReference type="NCBI Taxonomy" id="2420509"/>
    <lineage>
        <taxon>Bacteria</taxon>
        <taxon>Bacillati</taxon>
        <taxon>Actinomycetota</taxon>
        <taxon>Actinomycetes</taxon>
        <taxon>Mycobacteriales</taxon>
        <taxon>Gordoniaceae</taxon>
        <taxon>Gordonia</taxon>
    </lineage>
</organism>